<dbReference type="GO" id="GO:0047838">
    <property type="term" value="F:D-xylose 1-dehydrogenase (NAD+) activity"/>
    <property type="evidence" value="ECO:0007669"/>
    <property type="project" value="UniProtKB-EC"/>
</dbReference>
<dbReference type="SUPFAM" id="SSF51735">
    <property type="entry name" value="NAD(P)-binding Rossmann-fold domains"/>
    <property type="match status" value="1"/>
</dbReference>
<dbReference type="KEGG" id="tsv:DSM104635_03772"/>
<evidence type="ECO:0000313" key="5">
    <source>
        <dbReference type="EMBL" id="QGZ96907.1"/>
    </source>
</evidence>
<dbReference type="InterPro" id="IPR036291">
    <property type="entry name" value="NAD(P)-bd_dom_sf"/>
</dbReference>
<gene>
    <name evidence="5" type="primary">gno_3</name>
    <name evidence="5" type="ORF">DSM104635_03772</name>
</gene>
<dbReference type="EC" id="1.1.1.175" evidence="3"/>
<accession>A0A6I6MVX7</accession>
<evidence type="ECO:0000256" key="1">
    <source>
        <dbReference type="ARBA" id="ARBA00006484"/>
    </source>
</evidence>
<dbReference type="PROSITE" id="PS00061">
    <property type="entry name" value="ADH_SHORT"/>
    <property type="match status" value="1"/>
</dbReference>
<dbReference type="PANTHER" id="PTHR42760:SF115">
    <property type="entry name" value="3-OXOACYL-[ACYL-CARRIER-PROTEIN] REDUCTASE FABG"/>
    <property type="match status" value="1"/>
</dbReference>
<reference evidence="6" key="1">
    <citation type="submission" date="2019-12" db="EMBL/GenBank/DDBJ databases">
        <title>Complete genome of Terracaulis silvestris 0127_4.</title>
        <authorList>
            <person name="Vieira S."/>
            <person name="Riedel T."/>
            <person name="Sproer C."/>
            <person name="Pascual J."/>
            <person name="Boedeker C."/>
            <person name="Overmann J."/>
        </authorList>
    </citation>
    <scope>NUCLEOTIDE SEQUENCE [LARGE SCALE GENOMIC DNA]</scope>
    <source>
        <strain evidence="6">0127_4</strain>
    </source>
</reference>
<dbReference type="PANTHER" id="PTHR42760">
    <property type="entry name" value="SHORT-CHAIN DEHYDROGENASES/REDUCTASES FAMILY MEMBER"/>
    <property type="match status" value="1"/>
</dbReference>
<keyword evidence="6" id="KW-1185">Reference proteome</keyword>
<evidence type="ECO:0000256" key="2">
    <source>
        <dbReference type="ARBA" id="ARBA00023002"/>
    </source>
</evidence>
<dbReference type="Gene3D" id="3.40.50.720">
    <property type="entry name" value="NAD(P)-binding Rossmann-like Domain"/>
    <property type="match status" value="1"/>
</dbReference>
<dbReference type="InterPro" id="IPR002347">
    <property type="entry name" value="SDR_fam"/>
</dbReference>
<dbReference type="Pfam" id="PF13561">
    <property type="entry name" value="adh_short_C2"/>
    <property type="match status" value="1"/>
</dbReference>
<protein>
    <recommendedName>
        <fullName evidence="4">D-xylose 1-dehydrogenase</fullName>
        <ecNumber evidence="3">1.1.1.175</ecNumber>
    </recommendedName>
</protein>
<comment type="similarity">
    <text evidence="1">Belongs to the short-chain dehydrogenases/reductases (SDR) family.</text>
</comment>
<dbReference type="EMBL" id="CP047045">
    <property type="protein sequence ID" value="QGZ96907.1"/>
    <property type="molecule type" value="Genomic_DNA"/>
</dbReference>
<proteinExistence type="inferred from homology"/>
<organism evidence="5 6">
    <name type="scientific">Terricaulis silvestris</name>
    <dbReference type="NCBI Taxonomy" id="2686094"/>
    <lineage>
        <taxon>Bacteria</taxon>
        <taxon>Pseudomonadati</taxon>
        <taxon>Pseudomonadota</taxon>
        <taxon>Alphaproteobacteria</taxon>
        <taxon>Caulobacterales</taxon>
        <taxon>Caulobacteraceae</taxon>
        <taxon>Terricaulis</taxon>
    </lineage>
</organism>
<dbReference type="AlphaFoldDB" id="A0A6I6MVX7"/>
<keyword evidence="2 5" id="KW-0560">Oxidoreductase</keyword>
<dbReference type="RefSeq" id="WP_158767676.1">
    <property type="nucleotide sequence ID" value="NZ_CP047045.1"/>
</dbReference>
<dbReference type="Proteomes" id="UP000431269">
    <property type="component" value="Chromosome"/>
</dbReference>
<dbReference type="InterPro" id="IPR020904">
    <property type="entry name" value="Sc_DH/Rdtase_CS"/>
</dbReference>
<name>A0A6I6MVX7_9CAUL</name>
<sequence>MTYKPFDLSGRVALVTGGNGGIGLGMAEALAQAGASVEIWGTNADKNTRALEALTKHGTKVNARVVDVSKEENIVSGFNATLAEFGRVDSVFANAGVSNRWKSFLDIGGADMRRVMAVNLDGVIFTLREACRHMKVRAEAGDPGGSVVAVASLGALFGAARNQDYTATKAAVIAVTNGIAVEFARYGVRANSILPGWIETDITAAAQQNEVFIKNVIARVPYRRWGKPEELGGIAVYLASDASRFHNGDSILIDGGFSKF</sequence>
<evidence type="ECO:0000313" key="6">
    <source>
        <dbReference type="Proteomes" id="UP000431269"/>
    </source>
</evidence>
<dbReference type="FunFam" id="3.40.50.720:FF:000084">
    <property type="entry name" value="Short-chain dehydrogenase reductase"/>
    <property type="match status" value="1"/>
</dbReference>
<evidence type="ECO:0000256" key="4">
    <source>
        <dbReference type="ARBA" id="ARBA00069939"/>
    </source>
</evidence>
<dbReference type="PRINTS" id="PR00081">
    <property type="entry name" value="GDHRDH"/>
</dbReference>
<evidence type="ECO:0000256" key="3">
    <source>
        <dbReference type="ARBA" id="ARBA00066641"/>
    </source>
</evidence>
<dbReference type="PRINTS" id="PR00080">
    <property type="entry name" value="SDRFAMILY"/>
</dbReference>